<dbReference type="EMBL" id="AM114193">
    <property type="protein sequence ID" value="CAJ37066.1"/>
    <property type="molecule type" value="Genomic_DNA"/>
</dbReference>
<evidence type="ECO:0000313" key="2">
    <source>
        <dbReference type="EMBL" id="CAJ37066.1"/>
    </source>
</evidence>
<dbReference type="STRING" id="351160.RCIX1891"/>
<dbReference type="Pfam" id="PF01243">
    <property type="entry name" value="PNPOx_N"/>
    <property type="match status" value="1"/>
</dbReference>
<accession>Q0W3H7</accession>
<sequence>MVKLTDQIKESLTGTKTLFLATASRDGTPNVVPIGAFKLLDDETLLISDQYFLKTLANMKENPKVALSYWGEKGGYQIKGPVTLHTDDDVFKQNVAWMKEVRPNLTPKSAVVMKITDVYIVKGGPDAGKKIL</sequence>
<dbReference type="SUPFAM" id="SSF50475">
    <property type="entry name" value="FMN-binding split barrel"/>
    <property type="match status" value="1"/>
</dbReference>
<dbReference type="KEGG" id="rci:RCIX1891"/>
<dbReference type="PATRIC" id="fig|351160.9.peg.1211"/>
<dbReference type="Proteomes" id="UP000000663">
    <property type="component" value="Chromosome"/>
</dbReference>
<evidence type="ECO:0000259" key="1">
    <source>
        <dbReference type="Pfam" id="PF01243"/>
    </source>
</evidence>
<keyword evidence="3" id="KW-1185">Reference proteome</keyword>
<dbReference type="OrthoDB" id="11359at2157"/>
<dbReference type="InterPro" id="IPR011576">
    <property type="entry name" value="Pyridox_Oxase_N"/>
</dbReference>
<dbReference type="InterPro" id="IPR012349">
    <property type="entry name" value="Split_barrel_FMN-bd"/>
</dbReference>
<proteinExistence type="predicted"/>
<protein>
    <submittedName>
        <fullName evidence="2">Conserved pyridoxamine 5\'-phosphate oxidase-related protein</fullName>
    </submittedName>
</protein>
<dbReference type="PANTHER" id="PTHR40660">
    <property type="entry name" value="5'-PHOSPHATE OXIDASE PUTATIVE DOMAIN-CONTAINING PROTEIN-RELATED"/>
    <property type="match status" value="1"/>
</dbReference>
<feature type="domain" description="Pyridoxamine 5'-phosphate oxidase N-terminal" evidence="1">
    <location>
        <begin position="4"/>
        <end position="121"/>
    </location>
</feature>
<dbReference type="PANTHER" id="PTHR40660:SF1">
    <property type="entry name" value="5'-PHOSPHATE OXIDASE PUTATIVE DOMAIN-CONTAINING PROTEIN-RELATED"/>
    <property type="match status" value="1"/>
</dbReference>
<gene>
    <name evidence="2" type="ORF">RCIX1891</name>
</gene>
<dbReference type="Gene3D" id="2.30.110.10">
    <property type="entry name" value="Electron Transport, Fmn-binding Protein, Chain A"/>
    <property type="match status" value="1"/>
</dbReference>
<organism evidence="2 3">
    <name type="scientific">Methanocella arvoryzae (strain DSM 22066 / NBRC 105507 / MRE50)</name>
    <dbReference type="NCBI Taxonomy" id="351160"/>
    <lineage>
        <taxon>Archaea</taxon>
        <taxon>Methanobacteriati</taxon>
        <taxon>Methanobacteriota</taxon>
        <taxon>Stenosarchaea group</taxon>
        <taxon>Methanomicrobia</taxon>
        <taxon>Methanocellales</taxon>
        <taxon>Methanocellaceae</taxon>
        <taxon>Methanocella</taxon>
    </lineage>
</organism>
<name>Q0W3H7_METAR</name>
<reference evidence="2 3" key="1">
    <citation type="journal article" date="2006" name="Science">
        <title>Genome of rice cluster I archaea -- the key methane producers in the rice rhizosphere.</title>
        <authorList>
            <person name="Erkel C."/>
            <person name="Kube M."/>
            <person name="Reinhardt R."/>
            <person name="Liesack W."/>
        </authorList>
    </citation>
    <scope>NUCLEOTIDE SEQUENCE [LARGE SCALE GENOMIC DNA]</scope>
    <source>
        <strain evidence="3">DSM 22066 / NBRC 105507 / MRE50</strain>
    </source>
</reference>
<dbReference type="RefSeq" id="WP_012035503.1">
    <property type="nucleotide sequence ID" value="NC_009464.1"/>
</dbReference>
<dbReference type="AlphaFoldDB" id="Q0W3H7"/>
<evidence type="ECO:0000313" key="3">
    <source>
        <dbReference type="Proteomes" id="UP000000663"/>
    </source>
</evidence>
<dbReference type="eggNOG" id="arCOG00518">
    <property type="taxonomic scope" value="Archaea"/>
</dbReference>
<dbReference type="GeneID" id="5144745"/>